<sequence length="306" mass="33469">MFERFRADTHHEGPNEAETMVAAKVAAANLPDLLVEAKRIAGTVSAGWHGRRRAGSGETFWQFRPFDFGEPARRIDWRRSARDDILLVREREWEAAHTVLLWVDRTASMRARSRLAVASKEERGVVLLLALADLLARGGERIGLIDGPPPTSRRNAADRIAEAMSELGDGSTSPPRTANLRRHCDVVLISDFLDPLEVWEDTFGALAASAARTHLVQVLDPVEERFPFGGRNRFVDPESGVAFLVGKAEAWRTGYVDALAAQKEALAVAARRLGTSLIVHHTDRPAAPALLAISNGLTGHLDRAAG</sequence>
<comment type="caution">
    <text evidence="2">The sequence shown here is derived from an EMBL/GenBank/DDBJ whole genome shotgun (WGS) entry which is preliminary data.</text>
</comment>
<protein>
    <submittedName>
        <fullName evidence="2">DUF58 domain-containing protein</fullName>
    </submittedName>
</protein>
<keyword evidence="3" id="KW-1185">Reference proteome</keyword>
<evidence type="ECO:0000313" key="2">
    <source>
        <dbReference type="EMBL" id="RAI04302.1"/>
    </source>
</evidence>
<dbReference type="AlphaFoldDB" id="A0A8B2P5B2"/>
<evidence type="ECO:0000313" key="3">
    <source>
        <dbReference type="Proteomes" id="UP000249590"/>
    </source>
</evidence>
<dbReference type="OrthoDB" id="9794556at2"/>
<dbReference type="EMBL" id="QHHQ01000001">
    <property type="protein sequence ID" value="RAI04302.1"/>
    <property type="molecule type" value="Genomic_DNA"/>
</dbReference>
<dbReference type="Pfam" id="PF01882">
    <property type="entry name" value="DUF58"/>
    <property type="match status" value="1"/>
</dbReference>
<dbReference type="Proteomes" id="UP000249590">
    <property type="component" value="Unassembled WGS sequence"/>
</dbReference>
<evidence type="ECO:0000259" key="1">
    <source>
        <dbReference type="Pfam" id="PF01882"/>
    </source>
</evidence>
<proteinExistence type="predicted"/>
<accession>A0A8B2P5B2</accession>
<dbReference type="PANTHER" id="PTHR33608">
    <property type="entry name" value="BLL2464 PROTEIN"/>
    <property type="match status" value="1"/>
</dbReference>
<feature type="domain" description="DUF58" evidence="1">
    <location>
        <begin position="63"/>
        <end position="264"/>
    </location>
</feature>
<name>A0A8B2P5B2_9HYPH</name>
<dbReference type="RefSeq" id="WP_111343681.1">
    <property type="nucleotide sequence ID" value="NZ_JAIWKD010000001.1"/>
</dbReference>
<reference evidence="2 3" key="1">
    <citation type="submission" date="2018-05" db="EMBL/GenBank/DDBJ databases">
        <title>Acuticoccus sediminis sp. nov., isolated from deep-sea sediment of Indian Ocean.</title>
        <authorList>
            <person name="Liu X."/>
            <person name="Lai Q."/>
            <person name="Du Y."/>
            <person name="Sun F."/>
            <person name="Zhang X."/>
            <person name="Wang S."/>
            <person name="Shao Z."/>
        </authorList>
    </citation>
    <scope>NUCLEOTIDE SEQUENCE [LARGE SCALE GENOMIC DNA]</scope>
    <source>
        <strain evidence="2 3">PTG4-2</strain>
    </source>
</reference>
<organism evidence="2 3">
    <name type="scientific">Acuticoccus sediminis</name>
    <dbReference type="NCBI Taxonomy" id="2184697"/>
    <lineage>
        <taxon>Bacteria</taxon>
        <taxon>Pseudomonadati</taxon>
        <taxon>Pseudomonadota</taxon>
        <taxon>Alphaproteobacteria</taxon>
        <taxon>Hyphomicrobiales</taxon>
        <taxon>Amorphaceae</taxon>
        <taxon>Acuticoccus</taxon>
    </lineage>
</organism>
<dbReference type="InterPro" id="IPR002881">
    <property type="entry name" value="DUF58"/>
</dbReference>
<dbReference type="PANTHER" id="PTHR33608:SF6">
    <property type="entry name" value="BLL2464 PROTEIN"/>
    <property type="match status" value="1"/>
</dbReference>
<gene>
    <name evidence="2" type="ORF">DLJ53_07615</name>
</gene>